<evidence type="ECO:0000313" key="4">
    <source>
        <dbReference type="EMBL" id="JAU00335.1"/>
    </source>
</evidence>
<dbReference type="AlphaFoldDB" id="A0A1E1XM55"/>
<evidence type="ECO:0000256" key="2">
    <source>
        <dbReference type="SAM" id="MobiDB-lite"/>
    </source>
</evidence>
<dbReference type="InterPro" id="IPR012677">
    <property type="entry name" value="Nucleotide-bd_a/b_plait_sf"/>
</dbReference>
<feature type="region of interest" description="Disordered" evidence="2">
    <location>
        <begin position="1"/>
        <end position="147"/>
    </location>
</feature>
<feature type="compositionally biased region" description="Acidic residues" evidence="2">
    <location>
        <begin position="37"/>
        <end position="55"/>
    </location>
</feature>
<feature type="compositionally biased region" description="Basic residues" evidence="2">
    <location>
        <begin position="354"/>
        <end position="364"/>
    </location>
</feature>
<feature type="compositionally biased region" description="Low complexity" evidence="2">
    <location>
        <begin position="391"/>
        <end position="408"/>
    </location>
</feature>
<organism evidence="4">
    <name type="scientific">Amblyomma sculptum</name>
    <name type="common">Tick</name>
    <dbReference type="NCBI Taxonomy" id="1581419"/>
    <lineage>
        <taxon>Eukaryota</taxon>
        <taxon>Metazoa</taxon>
        <taxon>Ecdysozoa</taxon>
        <taxon>Arthropoda</taxon>
        <taxon>Chelicerata</taxon>
        <taxon>Arachnida</taxon>
        <taxon>Acari</taxon>
        <taxon>Parasitiformes</taxon>
        <taxon>Ixodida</taxon>
        <taxon>Ixodoidea</taxon>
        <taxon>Ixodidae</taxon>
        <taxon>Amblyomminae</taxon>
        <taxon>Amblyomma</taxon>
    </lineage>
</organism>
<reference evidence="4" key="2">
    <citation type="journal article" date="2017" name="Front. Cell. Infect. Microbiol.">
        <title>Analysis of the Salivary Gland Transcriptome of Unfed and Partially Fed Amblyomma sculptum Ticks and Descriptive Proteome of the Saliva.</title>
        <authorList>
            <person name="Esteves E."/>
            <person name="Maruyama S.R."/>
            <person name="Kawahara R."/>
            <person name="Fujita A."/>
            <person name="Martins L.A."/>
            <person name="Righi A.A."/>
            <person name="Costa F.B."/>
            <person name="Palmisano G."/>
            <person name="Labruna M.B."/>
            <person name="Sa-Nunes A."/>
            <person name="Ribeiro J.M.C."/>
            <person name="Fogaca A.C."/>
        </authorList>
    </citation>
    <scope>NUCLEOTIDE SEQUENCE</scope>
</reference>
<feature type="region of interest" description="Disordered" evidence="2">
    <location>
        <begin position="335"/>
        <end position="465"/>
    </location>
</feature>
<dbReference type="Pfam" id="PF00076">
    <property type="entry name" value="RRM_1"/>
    <property type="match status" value="1"/>
</dbReference>
<keyword evidence="1" id="KW-0694">RNA-binding</keyword>
<feature type="compositionally biased region" description="Low complexity" evidence="2">
    <location>
        <begin position="421"/>
        <end position="435"/>
    </location>
</feature>
<proteinExistence type="evidence at transcript level"/>
<sequence>MAFKKGPAQAHKPGSKGGPQAGKKAPPPKKPQAVKADEDDDDLEEDDDFSMDEDSGLSGADEVFDDEELDDEELDDEELDEDEDLDEESEDADVPAGKAAKPGVAAGKADAQQQKGPNKQAQTPKQKVPVEATNGKRKAEDQEIVSPSKKIRLEEHIPASFVVDYESRDLCDVKLSSFGDGVTASDVKALCKDAVEVREKFRGKKLTCAFVRFANKEKATSAVQALQGAKLKGSLVTASYCGERWTNPALRPAYLCDPLDVRRVPKQYQNRKKLASIFPTGDVVKAFPDGYAQVKFPSSEALIKALKNPKCRTIDGQNLQFSVAVSYKDSPARLKVSSSAAAKPKSDDKAGSKSQKKRAKKAAKQKAGAESPVKGSSPGKKPGTPAPQSSPKTPGQQQQQKGPKTPGQQKGGKTPGKEGGPKTPGQPKGGAKTPGEAPKGTPKGTPKATPLQKKTPGLKGTPKVA</sequence>
<evidence type="ECO:0000256" key="1">
    <source>
        <dbReference type="ARBA" id="ARBA00022884"/>
    </source>
</evidence>
<accession>A0A1E1XM55</accession>
<dbReference type="SUPFAM" id="SSF54928">
    <property type="entry name" value="RNA-binding domain, RBD"/>
    <property type="match status" value="1"/>
</dbReference>
<dbReference type="Gene3D" id="3.30.70.330">
    <property type="match status" value="1"/>
</dbReference>
<dbReference type="InterPro" id="IPR000504">
    <property type="entry name" value="RRM_dom"/>
</dbReference>
<feature type="compositionally biased region" description="Acidic residues" evidence="2">
    <location>
        <begin position="62"/>
        <end position="93"/>
    </location>
</feature>
<evidence type="ECO:0000259" key="3">
    <source>
        <dbReference type="Pfam" id="PF00076"/>
    </source>
</evidence>
<protein>
    <submittedName>
        <fullName evidence="4">Putative nucleolar protein 12</fullName>
    </submittedName>
</protein>
<dbReference type="CDD" id="cd00590">
    <property type="entry name" value="RRM_SF"/>
    <property type="match status" value="1"/>
</dbReference>
<dbReference type="GO" id="GO:0003723">
    <property type="term" value="F:RNA binding"/>
    <property type="evidence" value="ECO:0007669"/>
    <property type="project" value="UniProtKB-KW"/>
</dbReference>
<feature type="compositionally biased region" description="Low complexity" evidence="2">
    <location>
        <begin position="94"/>
        <end position="116"/>
    </location>
</feature>
<name>A0A1E1XM55_AMBSC</name>
<feature type="domain" description="RRM" evidence="3">
    <location>
        <begin position="197"/>
        <end position="235"/>
    </location>
</feature>
<dbReference type="InterPro" id="IPR035979">
    <property type="entry name" value="RBD_domain_sf"/>
</dbReference>
<dbReference type="EMBL" id="GFAA01003100">
    <property type="protein sequence ID" value="JAU00335.1"/>
    <property type="molecule type" value="mRNA"/>
</dbReference>
<reference evidence="4" key="1">
    <citation type="submission" date="2016-09" db="EMBL/GenBank/DDBJ databases">
        <authorList>
            <person name="Capua I."/>
            <person name="De Benedictis P."/>
            <person name="Joannis T."/>
            <person name="Lombin L.H."/>
            <person name="Cattoli G."/>
        </authorList>
    </citation>
    <scope>NUCLEOTIDE SEQUENCE</scope>
</reference>